<evidence type="ECO:0008006" key="3">
    <source>
        <dbReference type="Google" id="ProtNLM"/>
    </source>
</evidence>
<evidence type="ECO:0000313" key="2">
    <source>
        <dbReference type="Proteomes" id="UP001231189"/>
    </source>
</evidence>
<proteinExistence type="predicted"/>
<accession>A0AAD8VEZ6</accession>
<dbReference type="PANTHER" id="PTHR47482">
    <property type="entry name" value="OS11G0632001 PROTEIN"/>
    <property type="match status" value="1"/>
</dbReference>
<name>A0AAD8VEZ6_LOLMU</name>
<evidence type="ECO:0000313" key="1">
    <source>
        <dbReference type="EMBL" id="KAK1603814.1"/>
    </source>
</evidence>
<sequence length="301" mass="34039">MAALVKWRPSLDALRNQAVLRRLYARTTAAAMEFGGGAKRRGRRHASVAGAREVGGRAVVSGWKRRHRVGKAPPERALNSSRVTALERTLHEFPARSNGEVILPEVGVSFDSIGEAYDFYNLYSWERGFRGRPRATNSHSTRCLCPALVRLLRTKDNGWYICEHRDVQGHELSASFGERAHWPSHRHIDSYTKDLVKQLRENNVNLGKVYNIIGSFFGKMENIPFIKRALKTLCGKISSEQADDDVRKTIEVFSEMGAADPEFTYNVQVDDDSRIMNLLWTTGKGMAQYHYFGDAITFDTT</sequence>
<dbReference type="EMBL" id="JAUUTY010000007">
    <property type="protein sequence ID" value="KAK1603814.1"/>
    <property type="molecule type" value="Genomic_DNA"/>
</dbReference>
<comment type="caution">
    <text evidence="1">The sequence shown here is derived from an EMBL/GenBank/DDBJ whole genome shotgun (WGS) entry which is preliminary data.</text>
</comment>
<dbReference type="Proteomes" id="UP001231189">
    <property type="component" value="Unassembled WGS sequence"/>
</dbReference>
<protein>
    <recommendedName>
        <fullName evidence="3">FAR1 domain-containing protein</fullName>
    </recommendedName>
</protein>
<organism evidence="1 2">
    <name type="scientific">Lolium multiflorum</name>
    <name type="common">Italian ryegrass</name>
    <name type="synonym">Lolium perenne subsp. multiflorum</name>
    <dbReference type="NCBI Taxonomy" id="4521"/>
    <lineage>
        <taxon>Eukaryota</taxon>
        <taxon>Viridiplantae</taxon>
        <taxon>Streptophyta</taxon>
        <taxon>Embryophyta</taxon>
        <taxon>Tracheophyta</taxon>
        <taxon>Spermatophyta</taxon>
        <taxon>Magnoliopsida</taxon>
        <taxon>Liliopsida</taxon>
        <taxon>Poales</taxon>
        <taxon>Poaceae</taxon>
        <taxon>BOP clade</taxon>
        <taxon>Pooideae</taxon>
        <taxon>Poodae</taxon>
        <taxon>Poeae</taxon>
        <taxon>Poeae Chloroplast Group 2 (Poeae type)</taxon>
        <taxon>Loliodinae</taxon>
        <taxon>Loliinae</taxon>
        <taxon>Lolium</taxon>
    </lineage>
</organism>
<dbReference type="PANTHER" id="PTHR47482:SF5">
    <property type="entry name" value="FAR1 DOMAIN-CONTAINING PROTEIN"/>
    <property type="match status" value="1"/>
</dbReference>
<reference evidence="1" key="1">
    <citation type="submission" date="2023-07" db="EMBL/GenBank/DDBJ databases">
        <title>A chromosome-level genome assembly of Lolium multiflorum.</title>
        <authorList>
            <person name="Chen Y."/>
            <person name="Copetti D."/>
            <person name="Kolliker R."/>
            <person name="Studer B."/>
        </authorList>
    </citation>
    <scope>NUCLEOTIDE SEQUENCE</scope>
    <source>
        <strain evidence="1">02402/16</strain>
        <tissue evidence="1">Leaf</tissue>
    </source>
</reference>
<gene>
    <name evidence="1" type="ORF">QYE76_027487</name>
</gene>
<dbReference type="AlphaFoldDB" id="A0AAD8VEZ6"/>
<keyword evidence="2" id="KW-1185">Reference proteome</keyword>